<comment type="function">
    <text evidence="10">Cell wall formation. Catalyzes the transfer of a GlcNAc subunit on undecaprenyl-pyrophosphoryl-MurNAc-pentapeptide (lipid intermediate I) to form undecaprenyl-pyrophosphoryl-MurNAc-(pentapeptide)GlcNAc (lipid intermediate II).</text>
</comment>
<keyword evidence="5 10" id="KW-0133">Cell shape</keyword>
<evidence type="ECO:0000256" key="5">
    <source>
        <dbReference type="ARBA" id="ARBA00022960"/>
    </source>
</evidence>
<keyword evidence="4 10" id="KW-0808">Transferase</keyword>
<dbReference type="Gene3D" id="3.40.50.2000">
    <property type="entry name" value="Glycogen Phosphorylase B"/>
    <property type="match status" value="2"/>
</dbReference>
<evidence type="ECO:0000313" key="14">
    <source>
        <dbReference type="EMBL" id="SMC58938.1"/>
    </source>
</evidence>
<keyword evidence="9 10" id="KW-0961">Cell wall biogenesis/degradation</keyword>
<evidence type="ECO:0000256" key="6">
    <source>
        <dbReference type="ARBA" id="ARBA00022984"/>
    </source>
</evidence>
<accession>A0A1W2AFB5</accession>
<dbReference type="OrthoDB" id="9808936at2"/>
<feature type="transmembrane region" description="Helical" evidence="11">
    <location>
        <begin position="101"/>
        <end position="126"/>
    </location>
</feature>
<comment type="pathway">
    <text evidence="10">Cell wall biogenesis; peptidoglycan biosynthesis.</text>
</comment>
<protein>
    <recommendedName>
        <fullName evidence="10">UDP-N-acetylglucosamine--N-acetylmuramyl-(pentapeptide) pyrophosphoryl-undecaprenol N-acetylglucosamine transferase</fullName>
        <ecNumber evidence="10">2.4.1.227</ecNumber>
    </recommendedName>
    <alternativeName>
        <fullName evidence="10">Undecaprenyl-PP-MurNAc-pentapeptide-UDPGlcNAc GlcNAc transferase</fullName>
    </alternativeName>
</protein>
<dbReference type="InterPro" id="IPR004276">
    <property type="entry name" value="GlycoTrans_28_N"/>
</dbReference>
<keyword evidence="6 10" id="KW-0573">Peptidoglycan synthesis</keyword>
<name>A0A1W2AFB5_9BURK</name>
<dbReference type="AlphaFoldDB" id="A0A1W2AFB5"/>
<dbReference type="GO" id="GO:0005975">
    <property type="term" value="P:carbohydrate metabolic process"/>
    <property type="evidence" value="ECO:0007669"/>
    <property type="project" value="InterPro"/>
</dbReference>
<organism evidence="14 15">
    <name type="scientific">Polynucleobacter kasalickyi</name>
    <dbReference type="NCBI Taxonomy" id="1938817"/>
    <lineage>
        <taxon>Bacteria</taxon>
        <taxon>Pseudomonadati</taxon>
        <taxon>Pseudomonadota</taxon>
        <taxon>Betaproteobacteria</taxon>
        <taxon>Burkholderiales</taxon>
        <taxon>Burkholderiaceae</taxon>
        <taxon>Polynucleobacter</taxon>
    </lineage>
</organism>
<comment type="similarity">
    <text evidence="10">Belongs to the glycosyltransferase 28 family. MurG subfamily.</text>
</comment>
<feature type="binding site" evidence="10">
    <location>
        <position position="130"/>
    </location>
    <ligand>
        <name>UDP-N-acetyl-alpha-D-glucosamine</name>
        <dbReference type="ChEBI" id="CHEBI:57705"/>
    </ligand>
</feature>
<dbReference type="InterPro" id="IPR006009">
    <property type="entry name" value="GlcNAc_MurG"/>
</dbReference>
<dbReference type="GO" id="GO:0008360">
    <property type="term" value="P:regulation of cell shape"/>
    <property type="evidence" value="ECO:0007669"/>
    <property type="project" value="UniProtKB-KW"/>
</dbReference>
<feature type="binding site" evidence="10">
    <location>
        <begin position="18"/>
        <end position="20"/>
    </location>
    <ligand>
        <name>UDP-N-acetyl-alpha-D-glucosamine</name>
        <dbReference type="ChEBI" id="CHEBI:57705"/>
    </ligand>
</feature>
<comment type="caution">
    <text evidence="10">Lacks conserved residue(s) required for the propagation of feature annotation.</text>
</comment>
<dbReference type="CDD" id="cd03785">
    <property type="entry name" value="GT28_MurG"/>
    <property type="match status" value="1"/>
</dbReference>
<keyword evidence="15" id="KW-1185">Reference proteome</keyword>
<keyword evidence="7 10" id="KW-0472">Membrane</keyword>
<dbReference type="PANTHER" id="PTHR21015:SF22">
    <property type="entry name" value="GLYCOSYLTRANSFERASE"/>
    <property type="match status" value="1"/>
</dbReference>
<evidence type="ECO:0000259" key="13">
    <source>
        <dbReference type="Pfam" id="PF04101"/>
    </source>
</evidence>
<comment type="subcellular location">
    <subcellularLocation>
        <location evidence="10">Cell membrane</location>
        <topology evidence="10">Peripheral membrane protein</topology>
        <orientation evidence="10">Cytoplasmic side</orientation>
    </subcellularLocation>
</comment>
<evidence type="ECO:0000256" key="8">
    <source>
        <dbReference type="ARBA" id="ARBA00023306"/>
    </source>
</evidence>
<dbReference type="EMBL" id="FWXJ01000008">
    <property type="protein sequence ID" value="SMC58938.1"/>
    <property type="molecule type" value="Genomic_DNA"/>
</dbReference>
<evidence type="ECO:0000313" key="15">
    <source>
        <dbReference type="Proteomes" id="UP000192708"/>
    </source>
</evidence>
<keyword evidence="8 10" id="KW-0131">Cell cycle</keyword>
<evidence type="ECO:0000256" key="9">
    <source>
        <dbReference type="ARBA" id="ARBA00023316"/>
    </source>
</evidence>
<dbReference type="GO" id="GO:0051301">
    <property type="term" value="P:cell division"/>
    <property type="evidence" value="ECO:0007669"/>
    <property type="project" value="UniProtKB-KW"/>
</dbReference>
<dbReference type="SUPFAM" id="SSF53756">
    <property type="entry name" value="UDP-Glycosyltransferase/glycogen phosphorylase"/>
    <property type="match status" value="1"/>
</dbReference>
<dbReference type="GO" id="GO:0050511">
    <property type="term" value="F:undecaprenyldiphospho-muramoylpentapeptide beta-N-acetylglucosaminyltransferase activity"/>
    <property type="evidence" value="ECO:0007669"/>
    <property type="project" value="UniProtKB-UniRule"/>
</dbReference>
<evidence type="ECO:0000256" key="1">
    <source>
        <dbReference type="ARBA" id="ARBA00022475"/>
    </source>
</evidence>
<keyword evidence="3 10" id="KW-0328">Glycosyltransferase</keyword>
<dbReference type="UniPathway" id="UPA00219"/>
<dbReference type="EC" id="2.4.1.227" evidence="10"/>
<feature type="domain" description="Glycosyltransferase family 28 N-terminal" evidence="12">
    <location>
        <begin position="11"/>
        <end position="148"/>
    </location>
</feature>
<evidence type="ECO:0000256" key="7">
    <source>
        <dbReference type="ARBA" id="ARBA00023136"/>
    </source>
</evidence>
<dbReference type="NCBIfam" id="TIGR01133">
    <property type="entry name" value="murG"/>
    <property type="match status" value="1"/>
</dbReference>
<keyword evidence="2 10" id="KW-0132">Cell division</keyword>
<dbReference type="Pfam" id="PF03033">
    <property type="entry name" value="Glyco_transf_28"/>
    <property type="match status" value="1"/>
</dbReference>
<sequence>MTRLIPTSKCILVMAGGTGGHIFPGLAVAEYLRLEGWRVHWLGNPSGMEFDLIKQSGFAFEPIDFGGVRGKGLFVKLRLPFNLYKAMWQSLRIMRRIKPSVMLGMGGYVSFPGALVGVMSGIPLVLHEQNSVAGMANRVLATVAKRVLCAFPKVLAKAQWVGNPLRSDLLQIPTPEIRYQARTGVLRLLVVGGSLGATALNDIVPKALQLIPLEVRPEVLHQAGAKHIEQLTQNYQDQGVQAQVVPFIEKMATAYAGADIVICRSGAMTVAELAACGVPSLLVPFPFAVDDHQTKNAQYLAAVGAAKLIAQKDLTPQLLADWLMSLNREMLLIMAQNALKQAKPFATQSVAEICKEVSTT</sequence>
<comment type="catalytic activity">
    <reaction evidence="10">
        <text>di-trans,octa-cis-undecaprenyl diphospho-N-acetyl-alpha-D-muramoyl-L-alanyl-D-glutamyl-meso-2,6-diaminopimeloyl-D-alanyl-D-alanine + UDP-N-acetyl-alpha-D-glucosamine = di-trans,octa-cis-undecaprenyl diphospho-[N-acetyl-alpha-D-glucosaminyl-(1-&gt;4)]-N-acetyl-alpha-D-muramoyl-L-alanyl-D-glutamyl-meso-2,6-diaminopimeloyl-D-alanyl-D-alanine + UDP + H(+)</text>
        <dbReference type="Rhea" id="RHEA:31227"/>
        <dbReference type="ChEBI" id="CHEBI:15378"/>
        <dbReference type="ChEBI" id="CHEBI:57705"/>
        <dbReference type="ChEBI" id="CHEBI:58223"/>
        <dbReference type="ChEBI" id="CHEBI:61387"/>
        <dbReference type="ChEBI" id="CHEBI:61388"/>
        <dbReference type="EC" id="2.4.1.227"/>
    </reaction>
</comment>
<keyword evidence="11" id="KW-0812">Transmembrane</keyword>
<dbReference type="Pfam" id="PF04101">
    <property type="entry name" value="Glyco_tran_28_C"/>
    <property type="match status" value="1"/>
</dbReference>
<dbReference type="GO" id="GO:0071555">
    <property type="term" value="P:cell wall organization"/>
    <property type="evidence" value="ECO:0007669"/>
    <property type="project" value="UniProtKB-KW"/>
</dbReference>
<feature type="binding site" evidence="10">
    <location>
        <position position="248"/>
    </location>
    <ligand>
        <name>UDP-N-acetyl-alpha-D-glucosamine</name>
        <dbReference type="ChEBI" id="CHEBI:57705"/>
    </ligand>
</feature>
<feature type="domain" description="Glycosyl transferase family 28 C-terminal" evidence="13">
    <location>
        <begin position="188"/>
        <end position="337"/>
    </location>
</feature>
<feature type="binding site" evidence="10">
    <location>
        <position position="166"/>
    </location>
    <ligand>
        <name>UDP-N-acetyl-alpha-D-glucosamine</name>
        <dbReference type="ChEBI" id="CHEBI:57705"/>
    </ligand>
</feature>
<feature type="binding site" evidence="10">
    <location>
        <position position="194"/>
    </location>
    <ligand>
        <name>UDP-N-acetyl-alpha-D-glucosamine</name>
        <dbReference type="ChEBI" id="CHEBI:57705"/>
    </ligand>
</feature>
<evidence type="ECO:0000256" key="2">
    <source>
        <dbReference type="ARBA" id="ARBA00022618"/>
    </source>
</evidence>
<evidence type="ECO:0000256" key="10">
    <source>
        <dbReference type="HAMAP-Rule" id="MF_00033"/>
    </source>
</evidence>
<keyword evidence="1 10" id="KW-1003">Cell membrane</keyword>
<dbReference type="STRING" id="1938817.SAMN06296008_10897"/>
<dbReference type="RefSeq" id="WP_084283744.1">
    <property type="nucleotide sequence ID" value="NZ_FWXJ01000008.1"/>
</dbReference>
<gene>
    <name evidence="10" type="primary">murG</name>
    <name evidence="14" type="ORF">SAMN06296008_10897</name>
</gene>
<dbReference type="PANTHER" id="PTHR21015">
    <property type="entry name" value="UDP-N-ACETYLGLUCOSAMINE--N-ACETYLMURAMYL-(PENTAPEPTIDE) PYROPHOSPHORYL-UNDECAPRENOL N-ACETYLGLUCOSAMINE TRANSFERASE 1"/>
    <property type="match status" value="1"/>
</dbReference>
<dbReference type="HAMAP" id="MF_00033">
    <property type="entry name" value="MurG"/>
    <property type="match status" value="1"/>
</dbReference>
<evidence type="ECO:0000256" key="11">
    <source>
        <dbReference type="SAM" id="Phobius"/>
    </source>
</evidence>
<evidence type="ECO:0000259" key="12">
    <source>
        <dbReference type="Pfam" id="PF03033"/>
    </source>
</evidence>
<evidence type="ECO:0000256" key="3">
    <source>
        <dbReference type="ARBA" id="ARBA00022676"/>
    </source>
</evidence>
<dbReference type="Proteomes" id="UP000192708">
    <property type="component" value="Unassembled WGS sequence"/>
</dbReference>
<dbReference type="GO" id="GO:0009252">
    <property type="term" value="P:peptidoglycan biosynthetic process"/>
    <property type="evidence" value="ECO:0007669"/>
    <property type="project" value="UniProtKB-UniRule"/>
</dbReference>
<dbReference type="GO" id="GO:0051991">
    <property type="term" value="F:UDP-N-acetyl-D-glucosamine:N-acetylmuramoyl-L-alanyl-D-glutamyl-meso-2,6-diaminopimelyl-D-alanyl-D-alanine-diphosphoundecaprenol 4-beta-N-acetylglucosaminlytransferase activity"/>
    <property type="evidence" value="ECO:0007669"/>
    <property type="project" value="RHEA"/>
</dbReference>
<feature type="binding site" evidence="10">
    <location>
        <position position="293"/>
    </location>
    <ligand>
        <name>UDP-N-acetyl-alpha-D-glucosamine</name>
        <dbReference type="ChEBI" id="CHEBI:57705"/>
    </ligand>
</feature>
<proteinExistence type="inferred from homology"/>
<keyword evidence="11" id="KW-1133">Transmembrane helix</keyword>
<dbReference type="GO" id="GO:0005886">
    <property type="term" value="C:plasma membrane"/>
    <property type="evidence" value="ECO:0007669"/>
    <property type="project" value="UniProtKB-SubCell"/>
</dbReference>
<evidence type="ECO:0000256" key="4">
    <source>
        <dbReference type="ARBA" id="ARBA00022679"/>
    </source>
</evidence>
<dbReference type="InterPro" id="IPR007235">
    <property type="entry name" value="Glyco_trans_28_C"/>
</dbReference>
<reference evidence="14 15" key="1">
    <citation type="submission" date="2017-04" db="EMBL/GenBank/DDBJ databases">
        <authorList>
            <person name="Afonso C.L."/>
            <person name="Miller P.J."/>
            <person name="Scott M.A."/>
            <person name="Spackman E."/>
            <person name="Goraichik I."/>
            <person name="Dimitrov K.M."/>
            <person name="Suarez D.L."/>
            <person name="Swayne D.E."/>
        </authorList>
    </citation>
    <scope>NUCLEOTIDE SEQUENCE [LARGE SCALE GENOMIC DNA]</scope>
    <source>
        <strain evidence="14 15">VK13</strain>
    </source>
</reference>